<reference evidence="3" key="1">
    <citation type="submission" date="2017-09" db="EMBL/GenBank/DDBJ databases">
        <title>Depth-based differentiation of microbial function through sediment-hosted aquifers and enrichment of novel symbionts in the deep terrestrial subsurface.</title>
        <authorList>
            <person name="Probst A.J."/>
            <person name="Ladd B."/>
            <person name="Jarett J.K."/>
            <person name="Geller-Mcgrath D.E."/>
            <person name="Sieber C.M.K."/>
            <person name="Emerson J.B."/>
            <person name="Anantharaman K."/>
            <person name="Thomas B.C."/>
            <person name="Malmstrom R."/>
            <person name="Stieglmeier M."/>
            <person name="Klingl A."/>
            <person name="Woyke T."/>
            <person name="Ryan C.M."/>
            <person name="Banfield J.F."/>
        </authorList>
    </citation>
    <scope>NUCLEOTIDE SEQUENCE [LARGE SCALE GENOMIC DNA]</scope>
</reference>
<keyword evidence="1" id="KW-1277">Toxin-antitoxin system</keyword>
<dbReference type="AlphaFoldDB" id="A0A2M6XV44"/>
<dbReference type="Pfam" id="PF05016">
    <property type="entry name" value="ParE_toxin"/>
    <property type="match status" value="1"/>
</dbReference>
<dbReference type="EMBL" id="PEXQ01000016">
    <property type="protein sequence ID" value="PIU16355.1"/>
    <property type="molecule type" value="Genomic_DNA"/>
</dbReference>
<protein>
    <recommendedName>
        <fullName evidence="4">Type II toxin-antitoxin system RelE/ParE family toxin</fullName>
    </recommendedName>
</protein>
<dbReference type="InterPro" id="IPR035093">
    <property type="entry name" value="RelE/ParE_toxin_dom_sf"/>
</dbReference>
<dbReference type="Proteomes" id="UP000229784">
    <property type="component" value="Unassembled WGS sequence"/>
</dbReference>
<organism evidence="2 3">
    <name type="scientific">bacterium (Candidatus Gribaldobacteria) CG08_land_8_20_14_0_20_39_15</name>
    <dbReference type="NCBI Taxonomy" id="2014273"/>
    <lineage>
        <taxon>Bacteria</taxon>
        <taxon>Candidatus Gribaldobacteria</taxon>
    </lineage>
</organism>
<evidence type="ECO:0000256" key="1">
    <source>
        <dbReference type="ARBA" id="ARBA00022649"/>
    </source>
</evidence>
<dbReference type="Gene3D" id="3.30.2310.20">
    <property type="entry name" value="RelE-like"/>
    <property type="match status" value="1"/>
</dbReference>
<dbReference type="InterPro" id="IPR007712">
    <property type="entry name" value="RelE/ParE_toxin"/>
</dbReference>
<dbReference type="SUPFAM" id="SSF143011">
    <property type="entry name" value="RelE-like"/>
    <property type="match status" value="1"/>
</dbReference>
<evidence type="ECO:0008006" key="4">
    <source>
        <dbReference type="Google" id="ProtNLM"/>
    </source>
</evidence>
<sequence>MLPKKNTSPKLENEKKEIKMRSEEFQIKFSGKARCSLKRIPFEWQTRIENAIECLMQSPFYGRKMWKKFQNKRRLKLWPYRIIYEVDEKNRIIFILNIAQRGNMLICPK</sequence>
<name>A0A2M6XV44_9BACT</name>
<evidence type="ECO:0000313" key="3">
    <source>
        <dbReference type="Proteomes" id="UP000229784"/>
    </source>
</evidence>
<gene>
    <name evidence="2" type="ORF">COT20_00535</name>
</gene>
<accession>A0A2M6XV44</accession>
<proteinExistence type="predicted"/>
<comment type="caution">
    <text evidence="2">The sequence shown here is derived from an EMBL/GenBank/DDBJ whole genome shotgun (WGS) entry which is preliminary data.</text>
</comment>
<evidence type="ECO:0000313" key="2">
    <source>
        <dbReference type="EMBL" id="PIU16355.1"/>
    </source>
</evidence>